<feature type="region of interest" description="Disordered" evidence="1">
    <location>
        <begin position="1"/>
        <end position="51"/>
    </location>
</feature>
<comment type="caution">
    <text evidence="2">The sequence shown here is derived from an EMBL/GenBank/DDBJ whole genome shotgun (WGS) entry which is preliminary data.</text>
</comment>
<name>A0A9P0TVY0_PIEBR</name>
<feature type="compositionally biased region" description="Basic residues" evidence="1">
    <location>
        <begin position="83"/>
        <end position="100"/>
    </location>
</feature>
<sequence length="133" mass="14744">MFNKQVEISNVTERGSEALETRGAGHVRAPVGTHGASGPRGDPRRFGPPLSAPNKQVYLAYHYDYSNETSVRAAANLSGWNKRVGRGRRRARPRGGRRTGRSAPGAGFDTRAWARPRRACRRLVINKSFQNML</sequence>
<reference evidence="2" key="1">
    <citation type="submission" date="2022-05" db="EMBL/GenBank/DDBJ databases">
        <authorList>
            <person name="Okamura Y."/>
        </authorList>
    </citation>
    <scope>NUCLEOTIDE SEQUENCE</scope>
</reference>
<evidence type="ECO:0000256" key="1">
    <source>
        <dbReference type="SAM" id="MobiDB-lite"/>
    </source>
</evidence>
<protein>
    <submittedName>
        <fullName evidence="2">Uncharacterized protein</fullName>
    </submittedName>
</protein>
<accession>A0A9P0TVY0</accession>
<evidence type="ECO:0000313" key="3">
    <source>
        <dbReference type="Proteomes" id="UP001152562"/>
    </source>
</evidence>
<dbReference type="AlphaFoldDB" id="A0A9P0TVY0"/>
<feature type="compositionally biased region" description="Polar residues" evidence="1">
    <location>
        <begin position="1"/>
        <end position="13"/>
    </location>
</feature>
<dbReference type="EMBL" id="CALOZG010000087">
    <property type="protein sequence ID" value="CAH4039021.1"/>
    <property type="molecule type" value="Genomic_DNA"/>
</dbReference>
<feature type="compositionally biased region" description="Low complexity" evidence="1">
    <location>
        <begin position="101"/>
        <end position="110"/>
    </location>
</feature>
<gene>
    <name evidence="2" type="ORF">PIBRA_LOCUS14489</name>
</gene>
<organism evidence="2 3">
    <name type="scientific">Pieris brassicae</name>
    <name type="common">White butterfly</name>
    <name type="synonym">Large white butterfly</name>
    <dbReference type="NCBI Taxonomy" id="7116"/>
    <lineage>
        <taxon>Eukaryota</taxon>
        <taxon>Metazoa</taxon>
        <taxon>Ecdysozoa</taxon>
        <taxon>Arthropoda</taxon>
        <taxon>Hexapoda</taxon>
        <taxon>Insecta</taxon>
        <taxon>Pterygota</taxon>
        <taxon>Neoptera</taxon>
        <taxon>Endopterygota</taxon>
        <taxon>Lepidoptera</taxon>
        <taxon>Glossata</taxon>
        <taxon>Ditrysia</taxon>
        <taxon>Papilionoidea</taxon>
        <taxon>Pieridae</taxon>
        <taxon>Pierinae</taxon>
        <taxon>Pieris</taxon>
    </lineage>
</organism>
<evidence type="ECO:0000313" key="2">
    <source>
        <dbReference type="EMBL" id="CAH4039021.1"/>
    </source>
</evidence>
<dbReference type="Proteomes" id="UP001152562">
    <property type="component" value="Unassembled WGS sequence"/>
</dbReference>
<feature type="region of interest" description="Disordered" evidence="1">
    <location>
        <begin position="83"/>
        <end position="110"/>
    </location>
</feature>
<proteinExistence type="predicted"/>
<keyword evidence="3" id="KW-1185">Reference proteome</keyword>